<dbReference type="CDD" id="cd00590">
    <property type="entry name" value="RRM_SF"/>
    <property type="match status" value="1"/>
</dbReference>
<dbReference type="AlphaFoldDB" id="A0A448YH50"/>
<evidence type="ECO:0000256" key="1">
    <source>
        <dbReference type="ARBA" id="ARBA00022737"/>
    </source>
</evidence>
<feature type="compositionally biased region" description="Acidic residues" evidence="4">
    <location>
        <begin position="582"/>
        <end position="592"/>
    </location>
</feature>
<organism evidence="6 7">
    <name type="scientific">Brettanomyces naardenensis</name>
    <name type="common">Yeast</name>
    <dbReference type="NCBI Taxonomy" id="13370"/>
    <lineage>
        <taxon>Eukaryota</taxon>
        <taxon>Fungi</taxon>
        <taxon>Dikarya</taxon>
        <taxon>Ascomycota</taxon>
        <taxon>Saccharomycotina</taxon>
        <taxon>Pichiomycetes</taxon>
        <taxon>Pichiales</taxon>
        <taxon>Pichiaceae</taxon>
        <taxon>Brettanomyces</taxon>
    </lineage>
</organism>
<dbReference type="PRINTS" id="PR00961">
    <property type="entry name" value="HUDSXLRNA"/>
</dbReference>
<evidence type="ECO:0000256" key="2">
    <source>
        <dbReference type="ARBA" id="ARBA00022884"/>
    </source>
</evidence>
<reference evidence="6 7" key="1">
    <citation type="submission" date="2018-12" db="EMBL/GenBank/DDBJ databases">
        <authorList>
            <person name="Tiukova I."/>
            <person name="Dainat J."/>
        </authorList>
    </citation>
    <scope>NUCLEOTIDE SEQUENCE [LARGE SCALE GENOMIC DNA]</scope>
</reference>
<dbReference type="Pfam" id="PF00076">
    <property type="entry name" value="RRM_1"/>
    <property type="match status" value="4"/>
</dbReference>
<evidence type="ECO:0000313" key="7">
    <source>
        <dbReference type="Proteomes" id="UP000290900"/>
    </source>
</evidence>
<keyword evidence="1" id="KW-0677">Repeat</keyword>
<dbReference type="InterPro" id="IPR002343">
    <property type="entry name" value="Hud_Sxl_RNA"/>
</dbReference>
<evidence type="ECO:0000313" key="6">
    <source>
        <dbReference type="EMBL" id="VEU20274.1"/>
    </source>
</evidence>
<dbReference type="GO" id="GO:0003723">
    <property type="term" value="F:RNA binding"/>
    <property type="evidence" value="ECO:0007669"/>
    <property type="project" value="UniProtKB-UniRule"/>
</dbReference>
<dbReference type="PANTHER" id="PTHR24012">
    <property type="entry name" value="RNA BINDING PROTEIN"/>
    <property type="match status" value="1"/>
</dbReference>
<dbReference type="PROSITE" id="PS50102">
    <property type="entry name" value="RRM"/>
    <property type="match status" value="3"/>
</dbReference>
<feature type="region of interest" description="Disordered" evidence="4">
    <location>
        <begin position="563"/>
        <end position="608"/>
    </location>
</feature>
<evidence type="ECO:0000256" key="4">
    <source>
        <dbReference type="SAM" id="MobiDB-lite"/>
    </source>
</evidence>
<dbReference type="SMART" id="SM00360">
    <property type="entry name" value="RRM"/>
    <property type="match status" value="3"/>
</dbReference>
<protein>
    <submittedName>
        <fullName evidence="6">DEKNAAC101130</fullName>
    </submittedName>
</protein>
<feature type="domain" description="RRM" evidence="5">
    <location>
        <begin position="107"/>
        <end position="184"/>
    </location>
</feature>
<dbReference type="Proteomes" id="UP000290900">
    <property type="component" value="Unassembled WGS sequence"/>
</dbReference>
<dbReference type="InterPro" id="IPR035979">
    <property type="entry name" value="RBD_domain_sf"/>
</dbReference>
<dbReference type="SUPFAM" id="SSF54928">
    <property type="entry name" value="RNA-binding domain, RBD"/>
    <property type="match status" value="3"/>
</dbReference>
<evidence type="ECO:0000256" key="3">
    <source>
        <dbReference type="PROSITE-ProRule" id="PRU00176"/>
    </source>
</evidence>
<dbReference type="FunCoup" id="A0A448YH50">
    <property type="interactions" value="241"/>
</dbReference>
<dbReference type="EMBL" id="CAACVR010000003">
    <property type="protein sequence ID" value="VEU20274.1"/>
    <property type="molecule type" value="Genomic_DNA"/>
</dbReference>
<keyword evidence="7" id="KW-1185">Reference proteome</keyword>
<sequence length="653" mass="72967">MPSLVQPEEPSVGTSTVRNSYTVRLDNADPNLDELVLRFQEKCNVDDNACELVRTTDGENDVCYVKFFHDEENMNHFIDFLKDEEGTEGQTLKVINSEEELSLRLPGNLYIRGLLPSTRSEDLFNIFHPYGEIQSCKIIYDDYGYSKGYGFINFANKAQADLAIEHLNGCNVDGNNLFINHHVSKKDRFKELELKKQNYSNLYVKNIPPDLPKEELYDLFGKYGVIESVFLPRSEDDTENKGYGFINFKFHDDALKAQEEMNDYVLRPGYKIQISRAERKKDRFQFQNLNSHFSVNYTPLSPSHSSSSSISTHESFSSLGYQAVSTPPETATAASPLTEAQQIKTPSLPESNKDSNSFTAPPQFVVAADSNLISTGSGLPIAGPEFQDSNLYITHLPLDFTDADLEDLFTEFGPIVSAKVITYQRNKKTGLADLQIGSRDARGKDPESLVGKSKGFGFVCFQKPVYASKALVAMNHHRVDSTHVLNVSFAQRKENKFERGRLHHYNQNNLGGFYRYLNFHAQPGYAVGPPGVVAQGPASSVPGSPVAGAGFYPLPPPQGSPYYGNLAVPVTMGDDGQRDRDDQEEQDEEANDDENHQGNATGAPNVPQFAPQFLPYGGYYYYPYVPYDMASQMAPPYQQRPPKRNERPAGEGS</sequence>
<feature type="domain" description="RRM" evidence="5">
    <location>
        <begin position="200"/>
        <end position="279"/>
    </location>
</feature>
<dbReference type="STRING" id="13370.A0A448YH50"/>
<dbReference type="InterPro" id="IPR000504">
    <property type="entry name" value="RRM_dom"/>
</dbReference>
<feature type="region of interest" description="Disordered" evidence="4">
    <location>
        <begin position="632"/>
        <end position="653"/>
    </location>
</feature>
<gene>
    <name evidence="6" type="ORF">BRENAR_LOCUS1009</name>
</gene>
<dbReference type="OrthoDB" id="6159137at2759"/>
<proteinExistence type="predicted"/>
<dbReference type="InterPro" id="IPR012677">
    <property type="entry name" value="Nucleotide-bd_a/b_plait_sf"/>
</dbReference>
<evidence type="ECO:0000259" key="5">
    <source>
        <dbReference type="PROSITE" id="PS50102"/>
    </source>
</evidence>
<keyword evidence="2 3" id="KW-0694">RNA-binding</keyword>
<feature type="region of interest" description="Disordered" evidence="4">
    <location>
        <begin position="327"/>
        <end position="360"/>
    </location>
</feature>
<dbReference type="GO" id="GO:1990904">
    <property type="term" value="C:ribonucleoprotein complex"/>
    <property type="evidence" value="ECO:0007669"/>
    <property type="project" value="InterPro"/>
</dbReference>
<feature type="domain" description="RRM" evidence="5">
    <location>
        <begin position="389"/>
        <end position="492"/>
    </location>
</feature>
<name>A0A448YH50_BRENA</name>
<feature type="compositionally biased region" description="Basic and acidic residues" evidence="4">
    <location>
        <begin position="643"/>
        <end position="653"/>
    </location>
</feature>
<accession>A0A448YH50</accession>
<dbReference type="InParanoid" id="A0A448YH50"/>
<dbReference type="Gene3D" id="3.30.70.330">
    <property type="match status" value="3"/>
</dbReference>